<organism evidence="1 2">
    <name type="scientific">Sphingobium yanoikuyae</name>
    <name type="common">Sphingomonas yanoikuyae</name>
    <dbReference type="NCBI Taxonomy" id="13690"/>
    <lineage>
        <taxon>Bacteria</taxon>
        <taxon>Pseudomonadati</taxon>
        <taxon>Pseudomonadota</taxon>
        <taxon>Alphaproteobacteria</taxon>
        <taxon>Sphingomonadales</taxon>
        <taxon>Sphingomonadaceae</taxon>
        <taxon>Sphingobium</taxon>
    </lineage>
</organism>
<evidence type="ECO:0000313" key="2">
    <source>
        <dbReference type="Proteomes" id="UP000280708"/>
    </source>
</evidence>
<name>A0A3G2UYX6_SPHYA</name>
<dbReference type="AlphaFoldDB" id="A0A3G2UYX6"/>
<proteinExistence type="predicted"/>
<reference evidence="1 2" key="1">
    <citation type="submission" date="2018-10" db="EMBL/GenBank/DDBJ databases">
        <title>Characterization and genome analysis of a novel bacterium Sphingobium yanoikuyae SJTF8 capable of degrading PAHs.</title>
        <authorList>
            <person name="Yin C."/>
            <person name="Xiong W."/>
            <person name="Liang R."/>
        </authorList>
    </citation>
    <scope>NUCLEOTIDE SEQUENCE [LARGE SCALE GENOMIC DNA]</scope>
    <source>
        <strain evidence="1 2">SJTF8</strain>
    </source>
</reference>
<evidence type="ECO:0000313" key="1">
    <source>
        <dbReference type="EMBL" id="AYO80045.1"/>
    </source>
</evidence>
<sequence length="94" mass="10486">MFSLIWLENGEAAHRHIHFVLQVSPVLGELAVLYAKGVDQYLRHQPAAMDATVDGNEIALGYRHVALAPDIRRQALDNRLECPLSSGNVVLRRT</sequence>
<gene>
    <name evidence="1" type="ORF">EBF16_26155</name>
</gene>
<protein>
    <submittedName>
        <fullName evidence="1">Uncharacterized protein</fullName>
    </submittedName>
</protein>
<dbReference type="Proteomes" id="UP000280708">
    <property type="component" value="Chromosome"/>
</dbReference>
<accession>A0A3G2UYX6</accession>
<dbReference type="EMBL" id="CP033230">
    <property type="protein sequence ID" value="AYO80045.1"/>
    <property type="molecule type" value="Genomic_DNA"/>
</dbReference>